<keyword evidence="2" id="KW-1185">Reference proteome</keyword>
<dbReference type="RefSeq" id="WP_348605246.1">
    <property type="nucleotide sequence ID" value="NZ_CP157276.1"/>
</dbReference>
<dbReference type="Proteomes" id="UP001629744">
    <property type="component" value="Unassembled WGS sequence"/>
</dbReference>
<organism evidence="1 2">
    <name type="scientific">Prescottella soli</name>
    <dbReference type="NCBI Taxonomy" id="1543852"/>
    <lineage>
        <taxon>Bacteria</taxon>
        <taxon>Bacillati</taxon>
        <taxon>Actinomycetota</taxon>
        <taxon>Actinomycetes</taxon>
        <taxon>Mycobacteriales</taxon>
        <taxon>Nocardiaceae</taxon>
        <taxon>Prescottella</taxon>
    </lineage>
</organism>
<name>A0ABW9G1Z6_9NOCA</name>
<proteinExistence type="predicted"/>
<reference evidence="1 2" key="1">
    <citation type="submission" date="2023-11" db="EMBL/GenBank/DDBJ databases">
        <authorList>
            <person name="Val-Calvo J."/>
            <person name="Scortti M."/>
            <person name="Vazquez-Boland J."/>
        </authorList>
    </citation>
    <scope>NUCLEOTIDE SEQUENCE [LARGE SCALE GENOMIC DNA]</scope>
    <source>
        <strain evidence="1 2">DSM 46662</strain>
    </source>
</reference>
<protein>
    <recommendedName>
        <fullName evidence="3">Head-tail adaptor protein</fullName>
    </recommendedName>
</protein>
<evidence type="ECO:0000313" key="1">
    <source>
        <dbReference type="EMBL" id="MFM1731235.1"/>
    </source>
</evidence>
<dbReference type="EMBL" id="JBDLNU010000007">
    <property type="protein sequence ID" value="MFM1731235.1"/>
    <property type="molecule type" value="Genomic_DNA"/>
</dbReference>
<sequence>MELGDNAAVELREAAGTEVGHWTSPSVDVVGVDVVGVADPNATVRPGAGTRANLRFQVKAIVPALEVSSQLRRDAKISRFGYSTLARLGRASETVLVQLIPIVEQPPWQD</sequence>
<evidence type="ECO:0000313" key="2">
    <source>
        <dbReference type="Proteomes" id="UP001629744"/>
    </source>
</evidence>
<comment type="caution">
    <text evidence="1">The sequence shown here is derived from an EMBL/GenBank/DDBJ whole genome shotgun (WGS) entry which is preliminary data.</text>
</comment>
<gene>
    <name evidence="1" type="ORF">ABEU19_004795</name>
</gene>
<evidence type="ECO:0008006" key="3">
    <source>
        <dbReference type="Google" id="ProtNLM"/>
    </source>
</evidence>
<accession>A0ABW9G1Z6</accession>